<dbReference type="GO" id="GO:0006888">
    <property type="term" value="P:endoplasmic reticulum to Golgi vesicle-mediated transport"/>
    <property type="evidence" value="ECO:0007669"/>
    <property type="project" value="InterPro"/>
</dbReference>
<feature type="transmembrane region" description="Helical" evidence="6">
    <location>
        <begin position="216"/>
        <end position="233"/>
    </location>
</feature>
<evidence type="ECO:0000256" key="1">
    <source>
        <dbReference type="ARBA" id="ARBA00004141"/>
    </source>
</evidence>
<comment type="similarity">
    <text evidence="2">Belongs to the YIP1 family.</text>
</comment>
<dbReference type="PANTHER" id="PTHR21236:SF2">
    <property type="entry name" value="PROTEIN YIPF"/>
    <property type="match status" value="1"/>
</dbReference>
<organism evidence="7">
    <name type="scientific">Chlamydomonas euryale</name>
    <dbReference type="NCBI Taxonomy" id="1486919"/>
    <lineage>
        <taxon>Eukaryota</taxon>
        <taxon>Viridiplantae</taxon>
        <taxon>Chlorophyta</taxon>
        <taxon>core chlorophytes</taxon>
        <taxon>Chlorophyceae</taxon>
        <taxon>CS clade</taxon>
        <taxon>Chlamydomonadales</taxon>
        <taxon>Chlamydomonadaceae</taxon>
        <taxon>Chlamydomonas</taxon>
    </lineage>
</organism>
<dbReference type="GO" id="GO:0048280">
    <property type="term" value="P:vesicle fusion with Golgi apparatus"/>
    <property type="evidence" value="ECO:0007669"/>
    <property type="project" value="TreeGrafter"/>
</dbReference>
<feature type="transmembrane region" description="Helical" evidence="6">
    <location>
        <begin position="154"/>
        <end position="178"/>
    </location>
</feature>
<comment type="subcellular location">
    <subcellularLocation>
        <location evidence="1">Membrane</location>
        <topology evidence="1">Multi-pass membrane protein</topology>
    </subcellularLocation>
</comment>
<evidence type="ECO:0000256" key="5">
    <source>
        <dbReference type="ARBA" id="ARBA00023136"/>
    </source>
</evidence>
<keyword evidence="5 6" id="KW-0472">Membrane</keyword>
<feature type="transmembrane region" description="Helical" evidence="6">
    <location>
        <begin position="120"/>
        <end position="142"/>
    </location>
</feature>
<gene>
    <name evidence="7" type="ORF">CEUR00632_LOCUS11767</name>
</gene>
<dbReference type="PANTHER" id="PTHR21236">
    <property type="entry name" value="GOLGI MEMBRANE PROTEIN YIP1"/>
    <property type="match status" value="1"/>
</dbReference>
<dbReference type="GO" id="GO:0005802">
    <property type="term" value="C:trans-Golgi network"/>
    <property type="evidence" value="ECO:0007669"/>
    <property type="project" value="TreeGrafter"/>
</dbReference>
<name>A0A7R9VFU1_9CHLO</name>
<evidence type="ECO:0008006" key="8">
    <source>
        <dbReference type="Google" id="ProtNLM"/>
    </source>
</evidence>
<dbReference type="GO" id="GO:0016020">
    <property type="term" value="C:membrane"/>
    <property type="evidence" value="ECO:0007669"/>
    <property type="project" value="UniProtKB-SubCell"/>
</dbReference>
<evidence type="ECO:0000256" key="4">
    <source>
        <dbReference type="ARBA" id="ARBA00022989"/>
    </source>
</evidence>
<evidence type="ECO:0000256" key="2">
    <source>
        <dbReference type="ARBA" id="ARBA00010596"/>
    </source>
</evidence>
<dbReference type="EMBL" id="HBEC01025672">
    <property type="protein sequence ID" value="CAD8293005.1"/>
    <property type="molecule type" value="Transcribed_RNA"/>
</dbReference>
<feature type="transmembrane region" description="Helical" evidence="6">
    <location>
        <begin position="96"/>
        <end position="114"/>
    </location>
</feature>
<keyword evidence="4 6" id="KW-1133">Transmembrane helix</keyword>
<proteinExistence type="inferred from homology"/>
<accession>A0A7R9VFU1</accession>
<evidence type="ECO:0000256" key="6">
    <source>
        <dbReference type="SAM" id="Phobius"/>
    </source>
</evidence>
<protein>
    <recommendedName>
        <fullName evidence="8">Protein YIP</fullName>
    </recommendedName>
</protein>
<sequence length="234" mass="25071">MDYGATYGQGGSMSGQPAGGGMDWYTPSTGYNYGTGGLTAGSISSAAYQGNMGGGAGSFEEEPPLLEELGIDLSGILKKTRLVFLHRLNNRFVDDLDMGGALVFVFVLGGLHLLMGKLHFGIILGWSVVHSAILWFVINQLAGAEATEARGLDLYHVCCVIGYCMVPLVVYSAVSLLIPRGMLSFSLAALCTLWSSETASRIVVRRTPALEGMQRLIMLPCLLCYSAFMMLCVY</sequence>
<dbReference type="AlphaFoldDB" id="A0A7R9VFU1"/>
<keyword evidence="3 6" id="KW-0812">Transmembrane</keyword>
<dbReference type="InterPro" id="IPR045231">
    <property type="entry name" value="Yip1/4-like"/>
</dbReference>
<evidence type="ECO:0000313" key="7">
    <source>
        <dbReference type="EMBL" id="CAD8293005.1"/>
    </source>
</evidence>
<reference evidence="7" key="1">
    <citation type="submission" date="2021-01" db="EMBL/GenBank/DDBJ databases">
        <authorList>
            <person name="Corre E."/>
            <person name="Pelletier E."/>
            <person name="Niang G."/>
            <person name="Scheremetjew M."/>
            <person name="Finn R."/>
            <person name="Kale V."/>
            <person name="Holt S."/>
            <person name="Cochrane G."/>
            <person name="Meng A."/>
            <person name="Brown T."/>
            <person name="Cohen L."/>
        </authorList>
    </citation>
    <scope>NUCLEOTIDE SEQUENCE</scope>
    <source>
        <strain evidence="7">CCMP219</strain>
    </source>
</reference>
<evidence type="ECO:0000256" key="3">
    <source>
        <dbReference type="ARBA" id="ARBA00022692"/>
    </source>
</evidence>